<name>B8BTW6_THAPS</name>
<feature type="compositionally biased region" description="Pro residues" evidence="1">
    <location>
        <begin position="348"/>
        <end position="358"/>
    </location>
</feature>
<dbReference type="InParanoid" id="B8BTW6"/>
<dbReference type="InterPro" id="IPR001214">
    <property type="entry name" value="SET_dom"/>
</dbReference>
<dbReference type="Gene3D" id="3.90.1410.10">
    <property type="entry name" value="set domain protein methyltransferase, domain 1"/>
    <property type="match status" value="1"/>
</dbReference>
<dbReference type="PROSITE" id="PS50280">
    <property type="entry name" value="SET"/>
    <property type="match status" value="1"/>
</dbReference>
<evidence type="ECO:0000259" key="3">
    <source>
        <dbReference type="PROSITE" id="PS50280"/>
    </source>
</evidence>
<accession>B8BTW6</accession>
<dbReference type="CDD" id="cd10527">
    <property type="entry name" value="SET_LSMT"/>
    <property type="match status" value="1"/>
</dbReference>
<keyword evidence="2" id="KW-0472">Membrane</keyword>
<evidence type="ECO:0000256" key="1">
    <source>
        <dbReference type="SAM" id="MobiDB-lite"/>
    </source>
</evidence>
<dbReference type="Proteomes" id="UP000001449">
    <property type="component" value="Chromosome 2"/>
</dbReference>
<reference evidence="4 5" key="1">
    <citation type="journal article" date="2004" name="Science">
        <title>The genome of the diatom Thalassiosira pseudonana: ecology, evolution, and metabolism.</title>
        <authorList>
            <person name="Armbrust E.V."/>
            <person name="Berges J.A."/>
            <person name="Bowler C."/>
            <person name="Green B.R."/>
            <person name="Martinez D."/>
            <person name="Putnam N.H."/>
            <person name="Zhou S."/>
            <person name="Allen A.E."/>
            <person name="Apt K.E."/>
            <person name="Bechner M."/>
            <person name="Brzezinski M.A."/>
            <person name="Chaal B.K."/>
            <person name="Chiovitti A."/>
            <person name="Davis A.K."/>
            <person name="Demarest M.S."/>
            <person name="Detter J.C."/>
            <person name="Glavina T."/>
            <person name="Goodstein D."/>
            <person name="Hadi M.Z."/>
            <person name="Hellsten U."/>
            <person name="Hildebrand M."/>
            <person name="Jenkins B.D."/>
            <person name="Jurka J."/>
            <person name="Kapitonov V.V."/>
            <person name="Kroger N."/>
            <person name="Lau W.W."/>
            <person name="Lane T.W."/>
            <person name="Larimer F.W."/>
            <person name="Lippmeier J.C."/>
            <person name="Lucas S."/>
            <person name="Medina M."/>
            <person name="Montsant A."/>
            <person name="Obornik M."/>
            <person name="Parker M.S."/>
            <person name="Palenik B."/>
            <person name="Pazour G.J."/>
            <person name="Richardson P.M."/>
            <person name="Rynearson T.A."/>
            <person name="Saito M.A."/>
            <person name="Schwartz D.C."/>
            <person name="Thamatrakoln K."/>
            <person name="Valentin K."/>
            <person name="Vardi A."/>
            <person name="Wilkerson F.P."/>
            <person name="Rokhsar D.S."/>
        </authorList>
    </citation>
    <scope>NUCLEOTIDE SEQUENCE [LARGE SCALE GENOMIC DNA]</scope>
    <source>
        <strain evidence="4 5">CCMP1335</strain>
    </source>
</reference>
<dbReference type="PANTHER" id="PTHR33683">
    <property type="entry name" value="1, PUTATIVE-RELATED"/>
    <property type="match status" value="1"/>
</dbReference>
<feature type="region of interest" description="Disordered" evidence="1">
    <location>
        <begin position="304"/>
        <end position="367"/>
    </location>
</feature>
<dbReference type="AlphaFoldDB" id="B8BTW6"/>
<dbReference type="PANTHER" id="PTHR33683:SF46">
    <property type="entry name" value="SUSHI DOMAIN-CONTAINING PROTEIN"/>
    <property type="match status" value="1"/>
</dbReference>
<dbReference type="GeneID" id="7448694"/>
<dbReference type="RefSeq" id="XP_002287224.1">
    <property type="nucleotide sequence ID" value="XM_002287188.1"/>
</dbReference>
<feature type="transmembrane region" description="Helical" evidence="2">
    <location>
        <begin position="720"/>
        <end position="741"/>
    </location>
</feature>
<organism evidence="4 5">
    <name type="scientific">Thalassiosira pseudonana</name>
    <name type="common">Marine diatom</name>
    <name type="synonym">Cyclotella nana</name>
    <dbReference type="NCBI Taxonomy" id="35128"/>
    <lineage>
        <taxon>Eukaryota</taxon>
        <taxon>Sar</taxon>
        <taxon>Stramenopiles</taxon>
        <taxon>Ochrophyta</taxon>
        <taxon>Bacillariophyta</taxon>
        <taxon>Coscinodiscophyceae</taxon>
        <taxon>Thalassiosirophycidae</taxon>
        <taxon>Thalassiosirales</taxon>
        <taxon>Thalassiosiraceae</taxon>
        <taxon>Thalassiosira</taxon>
    </lineage>
</organism>
<dbReference type="Pfam" id="PF00856">
    <property type="entry name" value="SET"/>
    <property type="match status" value="1"/>
</dbReference>
<feature type="region of interest" description="Disordered" evidence="1">
    <location>
        <begin position="682"/>
        <end position="709"/>
    </location>
</feature>
<sequence length="1089" mass="122417">MNRLSTSASLLYCVAAFSIKKLLVFLVIVSPFILVDCQDESNDADLWLDANPQFYSDEQSYIVDSSNNVEDTQSVIGALFNVRFNTKSNLMGGSSNRNTTIYFTGLEFYVSSSPVFYEVYTKVGEYYSEELTDLSQWDLISTGLLNAVKAFSLLALPSEDFIIPNTDDADATPSYRFTLEGEEATRSFYVAIASNDLVLLPGVPSEPPDTRVIASTPELELYEGVGAQSYPYDPKQQMSSPMGFIGRISYQAEGGVESTGTTQQPSVFPSQVNTALPSLSPSDALPSLLPSLIVDESPIANIETTTTRQTQSPAITSVPSLSPSISDQPTMKPTSKRCRPGRLCSMPSNPPTTPPEPTTSPSERPPQQMTVEVIAVLENVPDRSMIEREIDKYVEVLDLFLQQREELIRSGLVVEEMEVFYHSLLKSEPMKMGKGSGGTKQTTKRLLNATTSHYVYNYNTSISESSFKPKTYPAVYIMTKIDVTASLPYDVVAFFLWNELTVHEQSLVQLFHDKSMFVSYFRDVSNITFQVVDDMTIPPSPSPTVFLEINAVEEDGSVNNNIFGGSLLVYVGVFVGLLWCFLTCCSLRYISKHRQRFKEQNKLKETTGIRIDRSVAATIRVDKEQLTTRVNMGLANMSLKRRAKQLPWDLRSSVKGNKSDNIRDDDGDHGELDDIVACSDEEKGSLKPQSEDEEGKQPPGMLRRTLNSVSSKSKTVPTMLLLKLVFIVVLLLQALLIVKFVSAPYINSAAFSSEEHAARTLEWVRSHPQGDVHPSVEARREVAGDSRSILGLYASSDPYTQPIKKGDIIATIPWELIINPGIKYNERTFWSCDIFKNLANWSAAAQELLAQIVGKGTLPPFKRDWYHRADFEEEWIRQCHGSREDEIERLAYYLVTTRDEDTLMIPVYDLANHVSDPDKLNTLSYKPKRVGDSFKLVASRDIARGEQVTNSYNRCHPCSGTPDKDCSTYSHYGTPELLWRFGFVDDYPQTWRWTSSTGKGDESFDFCLDRHRGTKELEVWMPPTVHISQSAVDFLQREVKRLDELSIKNSDDLKSRFVTNVHEWDTIWRYHNALTVAMRAALDSVRDEK</sequence>
<evidence type="ECO:0000313" key="4">
    <source>
        <dbReference type="EMBL" id="EED94667.1"/>
    </source>
</evidence>
<gene>
    <name evidence="4" type="ORF">THAPSDRAFT_21203</name>
</gene>
<keyword evidence="2" id="KW-0812">Transmembrane</keyword>
<reference evidence="4 5" key="2">
    <citation type="journal article" date="2008" name="Nature">
        <title>The Phaeodactylum genome reveals the evolutionary history of diatom genomes.</title>
        <authorList>
            <person name="Bowler C."/>
            <person name="Allen A.E."/>
            <person name="Badger J.H."/>
            <person name="Grimwood J."/>
            <person name="Jabbari K."/>
            <person name="Kuo A."/>
            <person name="Maheswari U."/>
            <person name="Martens C."/>
            <person name="Maumus F."/>
            <person name="Otillar R.P."/>
            <person name="Rayko E."/>
            <person name="Salamov A."/>
            <person name="Vandepoele K."/>
            <person name="Beszteri B."/>
            <person name="Gruber A."/>
            <person name="Heijde M."/>
            <person name="Katinka M."/>
            <person name="Mock T."/>
            <person name="Valentin K."/>
            <person name="Verret F."/>
            <person name="Berges J.A."/>
            <person name="Brownlee C."/>
            <person name="Cadoret J.P."/>
            <person name="Chiovitti A."/>
            <person name="Choi C.J."/>
            <person name="Coesel S."/>
            <person name="De Martino A."/>
            <person name="Detter J.C."/>
            <person name="Durkin C."/>
            <person name="Falciatore A."/>
            <person name="Fournet J."/>
            <person name="Haruta M."/>
            <person name="Huysman M.J."/>
            <person name="Jenkins B.D."/>
            <person name="Jiroutova K."/>
            <person name="Jorgensen R.E."/>
            <person name="Joubert Y."/>
            <person name="Kaplan A."/>
            <person name="Kroger N."/>
            <person name="Kroth P.G."/>
            <person name="La Roche J."/>
            <person name="Lindquist E."/>
            <person name="Lommer M."/>
            <person name="Martin-Jezequel V."/>
            <person name="Lopez P.J."/>
            <person name="Lucas S."/>
            <person name="Mangogna M."/>
            <person name="McGinnis K."/>
            <person name="Medlin L.K."/>
            <person name="Montsant A."/>
            <person name="Oudot-Le Secq M.P."/>
            <person name="Napoli C."/>
            <person name="Obornik M."/>
            <person name="Parker M.S."/>
            <person name="Petit J.L."/>
            <person name="Porcel B.M."/>
            <person name="Poulsen N."/>
            <person name="Robison M."/>
            <person name="Rychlewski L."/>
            <person name="Rynearson T.A."/>
            <person name="Schmutz J."/>
            <person name="Shapiro H."/>
            <person name="Siaut M."/>
            <person name="Stanley M."/>
            <person name="Sussman M.R."/>
            <person name="Taylor A.R."/>
            <person name="Vardi A."/>
            <person name="von Dassow P."/>
            <person name="Vyverman W."/>
            <person name="Willis A."/>
            <person name="Wyrwicz L.S."/>
            <person name="Rokhsar D.S."/>
            <person name="Weissenbach J."/>
            <person name="Armbrust E.V."/>
            <person name="Green B.R."/>
            <person name="Van de Peer Y."/>
            <person name="Grigoriev I.V."/>
        </authorList>
    </citation>
    <scope>NUCLEOTIDE SEQUENCE [LARGE SCALE GENOMIC DNA]</scope>
    <source>
        <strain evidence="4 5">CCMP1335</strain>
    </source>
</reference>
<dbReference type="HOGENOM" id="CLU_284935_0_0_1"/>
<dbReference type="PaxDb" id="35128-Thaps21203"/>
<keyword evidence="5" id="KW-1185">Reference proteome</keyword>
<dbReference type="EMBL" id="CM000639">
    <property type="protein sequence ID" value="EED94667.1"/>
    <property type="molecule type" value="Genomic_DNA"/>
</dbReference>
<feature type="domain" description="SET" evidence="3">
    <location>
        <begin position="774"/>
        <end position="953"/>
    </location>
</feature>
<dbReference type="KEGG" id="tps:THAPSDRAFT_21203"/>
<dbReference type="InterPro" id="IPR046341">
    <property type="entry name" value="SET_dom_sf"/>
</dbReference>
<keyword evidence="2" id="KW-1133">Transmembrane helix</keyword>
<dbReference type="GO" id="GO:0016279">
    <property type="term" value="F:protein-lysine N-methyltransferase activity"/>
    <property type="evidence" value="ECO:0000318"/>
    <property type="project" value="GO_Central"/>
</dbReference>
<proteinExistence type="predicted"/>
<evidence type="ECO:0000256" key="2">
    <source>
        <dbReference type="SAM" id="Phobius"/>
    </source>
</evidence>
<evidence type="ECO:0000313" key="5">
    <source>
        <dbReference type="Proteomes" id="UP000001449"/>
    </source>
</evidence>
<feature type="compositionally biased region" description="Polar residues" evidence="1">
    <location>
        <begin position="304"/>
        <end position="333"/>
    </location>
</feature>
<feature type="transmembrane region" description="Helical" evidence="2">
    <location>
        <begin position="567"/>
        <end position="590"/>
    </location>
</feature>
<dbReference type="SUPFAM" id="SSF82199">
    <property type="entry name" value="SET domain"/>
    <property type="match status" value="1"/>
</dbReference>
<protein>
    <recommendedName>
        <fullName evidence="3">SET domain-containing protein</fullName>
    </recommendedName>
</protein>